<protein>
    <submittedName>
        <fullName evidence="2">Uncharacterized protein</fullName>
    </submittedName>
</protein>
<name>A0A5B7IX96_PORTR</name>
<dbReference type="AlphaFoldDB" id="A0A5B7IX96"/>
<keyword evidence="3" id="KW-1185">Reference proteome</keyword>
<evidence type="ECO:0000313" key="3">
    <source>
        <dbReference type="Proteomes" id="UP000324222"/>
    </source>
</evidence>
<dbReference type="Proteomes" id="UP000324222">
    <property type="component" value="Unassembled WGS sequence"/>
</dbReference>
<sequence>MNCSAPSWWNSFLTTGAPPYIKSRAQALPLLLRKEPPSRARISSSLRKGMRRPRKSMSPSRASNSCQMRHHIQQTRGSTVSRHSTVCRAACFQAPAPPCRDSYSSTTITIREGPFRLQFPRGPLGRHCPVDLSSGLAAPVPQWRERQERQCQDLTRALHLLVPEAYPLRYVHYRQVLQGLVLQERPSAARSGSRALAGKSFARAGQCPAQSLAHHAACRPRAVLFSSQSTAHRARRRARAEWSLAGCVQCRVWLLQPPAQVHVLAAGEEPQREVGWSGLQGGQQVCQRALRGLPHAATRPGPHLELRGALGGSLARALRSSLLCPMTLCHSPDAARRHPLDGNVNIATWCSLAKHQRRPLLSRARRTPIWGEAATAAKRKNDIFSVLGIVPV</sequence>
<evidence type="ECO:0000313" key="2">
    <source>
        <dbReference type="EMBL" id="MPC88542.1"/>
    </source>
</evidence>
<evidence type="ECO:0000256" key="1">
    <source>
        <dbReference type="SAM" id="MobiDB-lite"/>
    </source>
</evidence>
<feature type="region of interest" description="Disordered" evidence="1">
    <location>
        <begin position="36"/>
        <end position="68"/>
    </location>
</feature>
<reference evidence="2 3" key="1">
    <citation type="submission" date="2019-05" db="EMBL/GenBank/DDBJ databases">
        <title>Another draft genome of Portunus trituberculatus and its Hox gene families provides insights of decapod evolution.</title>
        <authorList>
            <person name="Jeong J.-H."/>
            <person name="Song I."/>
            <person name="Kim S."/>
            <person name="Choi T."/>
            <person name="Kim D."/>
            <person name="Ryu S."/>
            <person name="Kim W."/>
        </authorList>
    </citation>
    <scope>NUCLEOTIDE SEQUENCE [LARGE SCALE GENOMIC DNA]</scope>
    <source>
        <tissue evidence="2">Muscle</tissue>
    </source>
</reference>
<proteinExistence type="predicted"/>
<gene>
    <name evidence="2" type="ORF">E2C01_083450</name>
</gene>
<accession>A0A5B7IX96</accession>
<organism evidence="2 3">
    <name type="scientific">Portunus trituberculatus</name>
    <name type="common">Swimming crab</name>
    <name type="synonym">Neptunus trituberculatus</name>
    <dbReference type="NCBI Taxonomy" id="210409"/>
    <lineage>
        <taxon>Eukaryota</taxon>
        <taxon>Metazoa</taxon>
        <taxon>Ecdysozoa</taxon>
        <taxon>Arthropoda</taxon>
        <taxon>Crustacea</taxon>
        <taxon>Multicrustacea</taxon>
        <taxon>Malacostraca</taxon>
        <taxon>Eumalacostraca</taxon>
        <taxon>Eucarida</taxon>
        <taxon>Decapoda</taxon>
        <taxon>Pleocyemata</taxon>
        <taxon>Brachyura</taxon>
        <taxon>Eubrachyura</taxon>
        <taxon>Portunoidea</taxon>
        <taxon>Portunidae</taxon>
        <taxon>Portuninae</taxon>
        <taxon>Portunus</taxon>
    </lineage>
</organism>
<comment type="caution">
    <text evidence="2">The sequence shown here is derived from an EMBL/GenBank/DDBJ whole genome shotgun (WGS) entry which is preliminary data.</text>
</comment>
<dbReference type="EMBL" id="VSRR010078118">
    <property type="protein sequence ID" value="MPC88542.1"/>
    <property type="molecule type" value="Genomic_DNA"/>
</dbReference>